<name>A0ABV1L2Z5_9BACL</name>
<dbReference type="EMBL" id="JASKHM010000024">
    <property type="protein sequence ID" value="MEQ4486719.1"/>
    <property type="molecule type" value="Genomic_DNA"/>
</dbReference>
<evidence type="ECO:0000313" key="2">
    <source>
        <dbReference type="EMBL" id="MEQ4486719.1"/>
    </source>
</evidence>
<sequence length="479" mass="54734">MGTETAAIIANLEASAPMNEQAIIKNEIELWNKSEARSWMIIGQRYYRVKNDILDRKRMVIGDGGIMIEDKNLANNHITHGFLRKLTDQKVGYLLSKPMSIKTKKAEFLKLLEDFFNKRFAQTLKNLGKEAVNKGKAWLHPYYDEQGEFRLMKIPSEEGIPFWKDAAHTQLDAFIRTYPIETYVGTEKKIIIKVEYWDKSGVRFYINKDGSILIDPDKPSQSHFNVGDKPYNWVRVPFICFKYNDEEQPLVELIKSLVDDYDNKKSDNSNNLEDLPNSIFTLENYDGTDLGEFRRNLSQYRAVKTRSGPNGGGGKVDTLNIEIDTEAFKTHVEITRQNIYEFGRGVDMAAEKFNGATGVALKQLYNDLDMDGNDMETEFQAGMENLLWFLTQHFSLTNKGDYTNESVDFVFNRDILTSETDVITNGKNSVGIISDKTIRANHPWVTDASAEEKQLELEKQQTYGGLDDKPTDPNKDDGA</sequence>
<accession>A0ABV1L2Z5</accession>
<dbReference type="InterPro" id="IPR021145">
    <property type="entry name" value="Portal_protein_SPP1_Gp6-like"/>
</dbReference>
<comment type="caution">
    <text evidence="2">The sequence shown here is derived from an EMBL/GenBank/DDBJ whole genome shotgun (WGS) entry which is preliminary data.</text>
</comment>
<dbReference type="NCBIfam" id="TIGR01538">
    <property type="entry name" value="portal_SPP1"/>
    <property type="match status" value="1"/>
</dbReference>
<proteinExistence type="predicted"/>
<organism evidence="2 3">
    <name type="scientific">Cohnella silvisoli</name>
    <dbReference type="NCBI Taxonomy" id="2873699"/>
    <lineage>
        <taxon>Bacteria</taxon>
        <taxon>Bacillati</taxon>
        <taxon>Bacillota</taxon>
        <taxon>Bacilli</taxon>
        <taxon>Bacillales</taxon>
        <taxon>Paenibacillaceae</taxon>
        <taxon>Cohnella</taxon>
    </lineage>
</organism>
<protein>
    <submittedName>
        <fullName evidence="2">Phage portal protein</fullName>
    </submittedName>
</protein>
<reference evidence="2 3" key="1">
    <citation type="journal article" date="2023" name="Genome Announc.">
        <title>Pan-Genome Analyses of the Genus Cohnella and Proposal of the Novel Species Cohnella silvisoli sp. nov., Isolated from Forest Soil.</title>
        <authorList>
            <person name="Wang C."/>
            <person name="Mao L."/>
            <person name="Bao G."/>
            <person name="Zhu H."/>
        </authorList>
    </citation>
    <scope>NUCLEOTIDE SEQUENCE [LARGE SCALE GENOMIC DNA]</scope>
    <source>
        <strain evidence="2 3">NL03-T5-1</strain>
    </source>
</reference>
<feature type="region of interest" description="Disordered" evidence="1">
    <location>
        <begin position="458"/>
        <end position="479"/>
    </location>
</feature>
<dbReference type="InterPro" id="IPR006428">
    <property type="entry name" value="Portal_SPP1-type"/>
</dbReference>
<gene>
    <name evidence="2" type="ORF">QJS35_30515</name>
</gene>
<dbReference type="RefSeq" id="WP_232189800.1">
    <property type="nucleotide sequence ID" value="NZ_JAIOAP010000023.1"/>
</dbReference>
<dbReference type="Proteomes" id="UP001493487">
    <property type="component" value="Unassembled WGS sequence"/>
</dbReference>
<dbReference type="Pfam" id="PF05133">
    <property type="entry name" value="SPP1_portal"/>
    <property type="match status" value="1"/>
</dbReference>
<keyword evidence="3" id="KW-1185">Reference proteome</keyword>
<evidence type="ECO:0000313" key="3">
    <source>
        <dbReference type="Proteomes" id="UP001493487"/>
    </source>
</evidence>
<evidence type="ECO:0000256" key="1">
    <source>
        <dbReference type="SAM" id="MobiDB-lite"/>
    </source>
</evidence>
<feature type="compositionally biased region" description="Basic and acidic residues" evidence="1">
    <location>
        <begin position="466"/>
        <end position="479"/>
    </location>
</feature>